<dbReference type="PANTHER" id="PTHR13460">
    <property type="match status" value="1"/>
</dbReference>
<accession>A0A0V0QDD3</accession>
<dbReference type="EMBL" id="LDAU01000194">
    <property type="protein sequence ID" value="KRX00194.1"/>
    <property type="molecule type" value="Genomic_DNA"/>
</dbReference>
<evidence type="ECO:0000256" key="11">
    <source>
        <dbReference type="SAM" id="SignalP"/>
    </source>
</evidence>
<evidence type="ECO:0000256" key="9">
    <source>
        <dbReference type="ARBA" id="ARBA00023277"/>
    </source>
</evidence>
<dbReference type="Proteomes" id="UP000054937">
    <property type="component" value="Unassembled WGS sequence"/>
</dbReference>
<evidence type="ECO:0000256" key="2">
    <source>
        <dbReference type="ARBA" id="ARBA00009141"/>
    </source>
</evidence>
<reference evidence="13 14" key="1">
    <citation type="journal article" date="2015" name="Sci. Rep.">
        <title>Genome of the facultative scuticociliatosis pathogen Pseudocohnilembus persalinus provides insight into its virulence through horizontal gene transfer.</title>
        <authorList>
            <person name="Xiong J."/>
            <person name="Wang G."/>
            <person name="Cheng J."/>
            <person name="Tian M."/>
            <person name="Pan X."/>
            <person name="Warren A."/>
            <person name="Jiang C."/>
            <person name="Yuan D."/>
            <person name="Miao W."/>
        </authorList>
    </citation>
    <scope>NUCLEOTIDE SEQUENCE [LARGE SCALE GENOMIC DNA]</scope>
    <source>
        <strain evidence="13">36N120E</strain>
    </source>
</reference>
<dbReference type="InterPro" id="IPR021720">
    <property type="entry name" value="Malectin_dom"/>
</dbReference>
<dbReference type="OrthoDB" id="10013439at2759"/>
<dbReference type="GO" id="GO:0005789">
    <property type="term" value="C:endoplasmic reticulum membrane"/>
    <property type="evidence" value="ECO:0007669"/>
    <property type="project" value="UniProtKB-SubCell"/>
</dbReference>
<comment type="caution">
    <text evidence="13">The sequence shown here is derived from an EMBL/GenBank/DDBJ whole genome shotgun (WGS) entry which is preliminary data.</text>
</comment>
<sequence>MLKSQLILLFLFLINYICISHVPGDVLLAINCGSKEPYTSKSGIVYLDDFQYDNKSYQENKSLITKEDNWVQVRYTKDYDLCKNYRTSKGEFAYFIPIEKAGRYVLTLQMCEVNVAEKNIRVMEALFGQTVIVPDIDIFSQVGELSSLYTYIQFELTEDKEVKFYEINDKNQNNPINCVNAYDGSQLLLIIRSKSVEAPFLNSILLTAGSIQDTDYKQTRQMIDEWNTKSNDITKNKFKKLSYNFKKVYWDKRFKQQDNIIYFEPHYINQDKFNNLSDLLFWPKGLIIIVLILSIVLSYIALDEDNGKDNYVSTLQNQYDKNENKKDQNSKKNK</sequence>
<dbReference type="Gene3D" id="2.60.120.430">
    <property type="entry name" value="Galactose-binding lectin"/>
    <property type="match status" value="1"/>
</dbReference>
<evidence type="ECO:0000256" key="4">
    <source>
        <dbReference type="ARBA" id="ARBA00022729"/>
    </source>
</evidence>
<dbReference type="PANTHER" id="PTHR13460:SF0">
    <property type="entry name" value="MALECTIN"/>
    <property type="match status" value="1"/>
</dbReference>
<dbReference type="InParanoid" id="A0A0V0QDD3"/>
<evidence type="ECO:0000256" key="6">
    <source>
        <dbReference type="ARBA" id="ARBA00022989"/>
    </source>
</evidence>
<keyword evidence="4 11" id="KW-0732">Signal</keyword>
<dbReference type="OMA" id="NYICISH"/>
<evidence type="ECO:0000313" key="14">
    <source>
        <dbReference type="Proteomes" id="UP000054937"/>
    </source>
</evidence>
<dbReference type="AlphaFoldDB" id="A0A0V0QDD3"/>
<keyword evidence="5" id="KW-0256">Endoplasmic reticulum</keyword>
<evidence type="ECO:0000256" key="8">
    <source>
        <dbReference type="ARBA" id="ARBA00023180"/>
    </source>
</evidence>
<gene>
    <name evidence="13" type="ORF">PPERSA_10693</name>
</gene>
<proteinExistence type="inferred from homology"/>
<evidence type="ECO:0000256" key="10">
    <source>
        <dbReference type="SAM" id="Phobius"/>
    </source>
</evidence>
<evidence type="ECO:0000256" key="1">
    <source>
        <dbReference type="ARBA" id="ARBA00004115"/>
    </source>
</evidence>
<name>A0A0V0QDD3_PSEPJ</name>
<keyword evidence="9" id="KW-0119">Carbohydrate metabolism</keyword>
<keyword evidence="8" id="KW-0325">Glycoprotein</keyword>
<evidence type="ECO:0000256" key="7">
    <source>
        <dbReference type="ARBA" id="ARBA00023136"/>
    </source>
</evidence>
<keyword evidence="14" id="KW-1185">Reference proteome</keyword>
<feature type="chain" id="PRO_5006867415" description="Malectin domain-containing protein" evidence="11">
    <location>
        <begin position="21"/>
        <end position="334"/>
    </location>
</feature>
<keyword evidence="7 10" id="KW-0472">Membrane</keyword>
<dbReference type="GO" id="GO:0030246">
    <property type="term" value="F:carbohydrate binding"/>
    <property type="evidence" value="ECO:0007669"/>
    <property type="project" value="InterPro"/>
</dbReference>
<comment type="similarity">
    <text evidence="2">Belongs to the malectin family.</text>
</comment>
<keyword evidence="6 10" id="KW-1133">Transmembrane helix</keyword>
<organism evidence="13 14">
    <name type="scientific">Pseudocohnilembus persalinus</name>
    <name type="common">Ciliate</name>
    <dbReference type="NCBI Taxonomy" id="266149"/>
    <lineage>
        <taxon>Eukaryota</taxon>
        <taxon>Sar</taxon>
        <taxon>Alveolata</taxon>
        <taxon>Ciliophora</taxon>
        <taxon>Intramacronucleata</taxon>
        <taxon>Oligohymenophorea</taxon>
        <taxon>Scuticociliatia</taxon>
        <taxon>Philasterida</taxon>
        <taxon>Pseudocohnilembidae</taxon>
        <taxon>Pseudocohnilembus</taxon>
    </lineage>
</organism>
<protein>
    <recommendedName>
        <fullName evidence="12">Malectin domain-containing protein</fullName>
    </recommendedName>
</protein>
<evidence type="ECO:0000313" key="13">
    <source>
        <dbReference type="EMBL" id="KRX00194.1"/>
    </source>
</evidence>
<evidence type="ECO:0000256" key="3">
    <source>
        <dbReference type="ARBA" id="ARBA00022692"/>
    </source>
</evidence>
<evidence type="ECO:0000256" key="5">
    <source>
        <dbReference type="ARBA" id="ARBA00022824"/>
    </source>
</evidence>
<feature type="transmembrane region" description="Helical" evidence="10">
    <location>
        <begin position="279"/>
        <end position="302"/>
    </location>
</feature>
<dbReference type="Pfam" id="PF11721">
    <property type="entry name" value="Malectin"/>
    <property type="match status" value="1"/>
</dbReference>
<evidence type="ECO:0000259" key="12">
    <source>
        <dbReference type="Pfam" id="PF11721"/>
    </source>
</evidence>
<keyword evidence="3 10" id="KW-0812">Transmembrane</keyword>
<comment type="subcellular location">
    <subcellularLocation>
        <location evidence="1">Endoplasmic reticulum membrane</location>
        <topology evidence="1">Single-pass type I membrane protein</topology>
    </subcellularLocation>
</comment>
<feature type="domain" description="Malectin" evidence="12">
    <location>
        <begin position="26"/>
        <end position="182"/>
    </location>
</feature>
<feature type="signal peptide" evidence="11">
    <location>
        <begin position="1"/>
        <end position="20"/>
    </location>
</feature>
<dbReference type="InterPro" id="IPR039155">
    <property type="entry name" value="MLEC"/>
</dbReference>